<protein>
    <submittedName>
        <fullName evidence="3">Uma2 family endonuclease</fullName>
    </submittedName>
</protein>
<dbReference type="SUPFAM" id="SSF52980">
    <property type="entry name" value="Restriction endonuclease-like"/>
    <property type="match status" value="1"/>
</dbReference>
<dbReference type="Pfam" id="PF05685">
    <property type="entry name" value="Uma2"/>
    <property type="match status" value="1"/>
</dbReference>
<keyword evidence="3" id="KW-0378">Hydrolase</keyword>
<dbReference type="PANTHER" id="PTHR33352">
    <property type="entry name" value="SLR1095 PROTEIN"/>
    <property type="match status" value="1"/>
</dbReference>
<dbReference type="InterPro" id="IPR011335">
    <property type="entry name" value="Restrct_endonuc-II-like"/>
</dbReference>
<gene>
    <name evidence="3" type="ORF">DP116_02035</name>
</gene>
<sequence length="275" mass="31852">MSETTLAAPYVTLPPTQAELPCDDGIPMETQRHKYQMDLLIETLEFWLAQREDGFVSGNMFVYYSMAQVRNKDFKGPDFFVVLGVPKGERRSWVVWEEGKAPDLVIELLSESTAEADKNEKKLIYQNQMRVPEYFWFDPFNPDDWAGFSIQQGVYQPLVPNERNQLVSQSLGLGLQRWQGKYRGVDTVWLRWATMEGEVLPTGMEIAQQEHQLAEQERQRAEQEYQRAEQERQRTEQVRSQLQQTVRNLLQAGMTVEQVAKLTGLDVSQVQELGN</sequence>
<feature type="domain" description="Putative restriction endonuclease" evidence="2">
    <location>
        <begin position="27"/>
        <end position="176"/>
    </location>
</feature>
<dbReference type="EMBL" id="QMEB01000008">
    <property type="protein sequence ID" value="NMG18292.1"/>
    <property type="molecule type" value="Genomic_DNA"/>
</dbReference>
<keyword evidence="3" id="KW-0540">Nuclease</keyword>
<evidence type="ECO:0000313" key="3">
    <source>
        <dbReference type="EMBL" id="NMG18292.1"/>
    </source>
</evidence>
<reference evidence="3 4" key="1">
    <citation type="submission" date="2018-06" db="EMBL/GenBank/DDBJ databases">
        <title>Comparative genomics of Brasilonema spp. strains.</title>
        <authorList>
            <person name="Alvarenga D.O."/>
            <person name="Fiore M.F."/>
            <person name="Varani A.M."/>
        </authorList>
    </citation>
    <scope>NUCLEOTIDE SEQUENCE [LARGE SCALE GENOMIC DNA]</scope>
    <source>
        <strain evidence="3 4">SPC951</strain>
    </source>
</reference>
<name>A0ABX1P334_9CYAN</name>
<dbReference type="CDD" id="cd06260">
    <property type="entry name" value="DUF820-like"/>
    <property type="match status" value="1"/>
</dbReference>
<keyword evidence="3" id="KW-0255">Endonuclease</keyword>
<feature type="region of interest" description="Disordered" evidence="1">
    <location>
        <begin position="213"/>
        <end position="236"/>
    </location>
</feature>
<keyword evidence="4" id="KW-1185">Reference proteome</keyword>
<dbReference type="PANTHER" id="PTHR33352:SF3">
    <property type="entry name" value="SLR1612 PROTEIN"/>
    <property type="match status" value="1"/>
</dbReference>
<evidence type="ECO:0000313" key="4">
    <source>
        <dbReference type="Proteomes" id="UP000718564"/>
    </source>
</evidence>
<dbReference type="Gene3D" id="3.90.1570.10">
    <property type="entry name" value="tt1808, chain A"/>
    <property type="match status" value="1"/>
</dbReference>
<comment type="caution">
    <text evidence="3">The sequence shown here is derived from an EMBL/GenBank/DDBJ whole genome shotgun (WGS) entry which is preliminary data.</text>
</comment>
<dbReference type="InterPro" id="IPR012296">
    <property type="entry name" value="Nuclease_put_TT1808"/>
</dbReference>
<proteinExistence type="predicted"/>
<accession>A0ABX1P334</accession>
<evidence type="ECO:0000259" key="2">
    <source>
        <dbReference type="Pfam" id="PF05685"/>
    </source>
</evidence>
<dbReference type="Proteomes" id="UP000718564">
    <property type="component" value="Unassembled WGS sequence"/>
</dbReference>
<dbReference type="RefSeq" id="WP_169153587.1">
    <property type="nucleotide sequence ID" value="NZ_CAWPJE010000274.1"/>
</dbReference>
<organism evidence="3 4">
    <name type="scientific">Brasilonema bromeliae SPC951</name>
    <dbReference type="NCBI Taxonomy" id="385972"/>
    <lineage>
        <taxon>Bacteria</taxon>
        <taxon>Bacillati</taxon>
        <taxon>Cyanobacteriota</taxon>
        <taxon>Cyanophyceae</taxon>
        <taxon>Nostocales</taxon>
        <taxon>Scytonemataceae</taxon>
        <taxon>Brasilonema</taxon>
        <taxon>Bromeliae group (in: Brasilonema)</taxon>
    </lineage>
</organism>
<dbReference type="InterPro" id="IPR008538">
    <property type="entry name" value="Uma2"/>
</dbReference>
<evidence type="ECO:0000256" key="1">
    <source>
        <dbReference type="SAM" id="MobiDB-lite"/>
    </source>
</evidence>
<dbReference type="GO" id="GO:0004519">
    <property type="term" value="F:endonuclease activity"/>
    <property type="evidence" value="ECO:0007669"/>
    <property type="project" value="UniProtKB-KW"/>
</dbReference>